<protein>
    <recommendedName>
        <fullName evidence="9">Anthranilate phosphoribosyltransferase</fullName>
        <ecNumber evidence="9">2.4.2.18</ecNumber>
    </recommendedName>
</protein>
<evidence type="ECO:0000313" key="13">
    <source>
        <dbReference type="Proteomes" id="UP000283077"/>
    </source>
</evidence>
<dbReference type="Gene3D" id="3.40.1030.10">
    <property type="entry name" value="Nucleoside phosphorylase/phosphoribosyltransferase catalytic domain"/>
    <property type="match status" value="1"/>
</dbReference>
<dbReference type="AlphaFoldDB" id="A0A437R3A2"/>
<dbReference type="InterPro" id="IPR000312">
    <property type="entry name" value="Glycosyl_Trfase_fam3"/>
</dbReference>
<comment type="catalytic activity">
    <reaction evidence="7 9">
        <text>N-(5-phospho-beta-D-ribosyl)anthranilate + diphosphate = 5-phospho-alpha-D-ribose 1-diphosphate + anthranilate</text>
        <dbReference type="Rhea" id="RHEA:11768"/>
        <dbReference type="ChEBI" id="CHEBI:16567"/>
        <dbReference type="ChEBI" id="CHEBI:18277"/>
        <dbReference type="ChEBI" id="CHEBI:33019"/>
        <dbReference type="ChEBI" id="CHEBI:58017"/>
        <dbReference type="EC" id="2.4.2.18"/>
    </reaction>
</comment>
<dbReference type="Pfam" id="PF00591">
    <property type="entry name" value="Glycos_transf_3"/>
    <property type="match status" value="1"/>
</dbReference>
<evidence type="ECO:0000256" key="6">
    <source>
        <dbReference type="ARBA" id="ARBA00023141"/>
    </source>
</evidence>
<dbReference type="UniPathway" id="UPA00035">
    <property type="reaction ID" value="UER00041"/>
</dbReference>
<comment type="cofactor">
    <cofactor evidence="9">
        <name>Mg(2+)</name>
        <dbReference type="ChEBI" id="CHEBI:18420"/>
    </cofactor>
    <text evidence="9">Binds 2 magnesium ions per monomer.</text>
</comment>
<feature type="binding site" evidence="9">
    <location>
        <position position="103"/>
    </location>
    <ligand>
        <name>Mg(2+)</name>
        <dbReference type="ChEBI" id="CHEBI:18420"/>
        <label>1</label>
    </ligand>
</feature>
<evidence type="ECO:0000256" key="8">
    <source>
        <dbReference type="ARBA" id="ARBA00061188"/>
    </source>
</evidence>
<name>A0A437R3A2_9GAMM</name>
<evidence type="ECO:0000256" key="5">
    <source>
        <dbReference type="ARBA" id="ARBA00022822"/>
    </source>
</evidence>
<dbReference type="InterPro" id="IPR017459">
    <property type="entry name" value="Glycosyl_Trfase_fam3_N_dom"/>
</dbReference>
<dbReference type="FunFam" id="3.40.1030.10:FF:000002">
    <property type="entry name" value="Anthranilate phosphoribosyltransferase"/>
    <property type="match status" value="1"/>
</dbReference>
<dbReference type="SUPFAM" id="SSF47648">
    <property type="entry name" value="Nucleoside phosphorylase/phosphoribosyltransferase N-terminal domain"/>
    <property type="match status" value="1"/>
</dbReference>
<comment type="similarity">
    <text evidence="8">In the C-terminal section; belongs to the anthranilate phosphoribosyltransferase family.</text>
</comment>
<comment type="subunit">
    <text evidence="9">Homodimer.</text>
</comment>
<comment type="similarity">
    <text evidence="9">Belongs to the anthranilate phosphoribosyltransferase family.</text>
</comment>
<dbReference type="HAMAP" id="MF_00211">
    <property type="entry name" value="TrpD"/>
    <property type="match status" value="1"/>
</dbReference>
<dbReference type="NCBIfam" id="TIGR01245">
    <property type="entry name" value="trpD"/>
    <property type="match status" value="1"/>
</dbReference>
<evidence type="ECO:0000256" key="9">
    <source>
        <dbReference type="HAMAP-Rule" id="MF_00211"/>
    </source>
</evidence>
<proteinExistence type="inferred from homology"/>
<keyword evidence="9" id="KW-0479">Metal-binding</keyword>
<keyword evidence="4 9" id="KW-0808">Transferase</keyword>
<dbReference type="Gene3D" id="1.20.970.10">
    <property type="entry name" value="Transferase, Pyrimidine Nucleoside Phosphorylase, Chain C"/>
    <property type="match status" value="1"/>
</dbReference>
<dbReference type="InterPro" id="IPR005940">
    <property type="entry name" value="Anthranilate_Pribosyl_Tfrase"/>
</dbReference>
<dbReference type="Pfam" id="PF02885">
    <property type="entry name" value="Glycos_trans_3N"/>
    <property type="match status" value="1"/>
</dbReference>
<dbReference type="InterPro" id="IPR036320">
    <property type="entry name" value="Glycosyl_Trfase_fam3_N_dom_sf"/>
</dbReference>
<comment type="caution">
    <text evidence="9">Lacks conserved residue(s) required for the propagation of feature annotation.</text>
</comment>
<dbReference type="Proteomes" id="UP000283077">
    <property type="component" value="Unassembled WGS sequence"/>
</dbReference>
<feature type="binding site" evidence="9">
    <location>
        <position position="122"/>
    </location>
    <ligand>
        <name>anthranilate</name>
        <dbReference type="ChEBI" id="CHEBI:16567"/>
        <label>1</label>
    </ligand>
</feature>
<dbReference type="RefSeq" id="WP_127697627.1">
    <property type="nucleotide sequence ID" value="NZ_SACS01000002.1"/>
</dbReference>
<keyword evidence="5 9" id="KW-0822">Tryptophan biosynthesis</keyword>
<comment type="pathway">
    <text evidence="1 9">Amino-acid biosynthesis; L-tryptophan biosynthesis; L-tryptophan from chorismate: step 2/5.</text>
</comment>
<evidence type="ECO:0000256" key="1">
    <source>
        <dbReference type="ARBA" id="ARBA00004907"/>
    </source>
</evidence>
<dbReference type="GO" id="GO:0000287">
    <property type="term" value="F:magnesium ion binding"/>
    <property type="evidence" value="ECO:0007669"/>
    <property type="project" value="UniProtKB-UniRule"/>
</dbReference>
<keyword evidence="9" id="KW-0460">Magnesium</keyword>
<feature type="binding site" evidence="9">
    <location>
        <position position="131"/>
    </location>
    <ligand>
        <name>5-phospho-alpha-D-ribose 1-diphosphate</name>
        <dbReference type="ChEBI" id="CHEBI:58017"/>
    </ligand>
</feature>
<feature type="domain" description="Glycosyl transferase family 3 N-terminal" evidence="11">
    <location>
        <begin position="14"/>
        <end position="76"/>
    </location>
</feature>
<keyword evidence="6 9" id="KW-0057">Aromatic amino acid biosynthesis</keyword>
<evidence type="ECO:0000313" key="12">
    <source>
        <dbReference type="EMBL" id="RVU41244.1"/>
    </source>
</evidence>
<comment type="caution">
    <text evidence="12">The sequence shown here is derived from an EMBL/GenBank/DDBJ whole genome shotgun (WGS) entry which is preliminary data.</text>
</comment>
<dbReference type="PANTHER" id="PTHR43285">
    <property type="entry name" value="ANTHRANILATE PHOSPHORIBOSYLTRANSFERASE"/>
    <property type="match status" value="1"/>
</dbReference>
<evidence type="ECO:0000259" key="11">
    <source>
        <dbReference type="Pfam" id="PF02885"/>
    </source>
</evidence>
<evidence type="ECO:0000256" key="3">
    <source>
        <dbReference type="ARBA" id="ARBA00022676"/>
    </source>
</evidence>
<dbReference type="OrthoDB" id="9806430at2"/>
<feature type="binding site" evidence="9">
    <location>
        <begin position="94"/>
        <end position="95"/>
    </location>
    <ligand>
        <name>5-phospho-alpha-D-ribose 1-diphosphate</name>
        <dbReference type="ChEBI" id="CHEBI:58017"/>
    </ligand>
</feature>
<dbReference type="EC" id="2.4.2.18" evidence="9"/>
<feature type="binding site" evidence="9">
    <location>
        <position position="177"/>
    </location>
    <ligand>
        <name>anthranilate</name>
        <dbReference type="ChEBI" id="CHEBI:16567"/>
        <label>2</label>
    </ligand>
</feature>
<organism evidence="12 13">
    <name type="scientific">Rheinheimera riviphila</name>
    <dbReference type="NCBI Taxonomy" id="1834037"/>
    <lineage>
        <taxon>Bacteria</taxon>
        <taxon>Pseudomonadati</taxon>
        <taxon>Pseudomonadota</taxon>
        <taxon>Gammaproteobacteria</taxon>
        <taxon>Chromatiales</taxon>
        <taxon>Chromatiaceae</taxon>
        <taxon>Rheinheimera</taxon>
    </lineage>
</organism>
<keyword evidence="13" id="KW-1185">Reference proteome</keyword>
<evidence type="ECO:0000256" key="7">
    <source>
        <dbReference type="ARBA" id="ARBA00052328"/>
    </source>
</evidence>
<sequence>MTTVSNESSSFAAQPYLHQLLSGESLSQQQSETFFSAVAHGEVEPVLLSAVLIALKLKGETADEIAGAALAFRKAATVFPKVEFASIDCCGTGGDGSNTINISTTAALVAPDFGLKVAKHGNRSVSSQSGSADLLEQLGVNIQQSPATAATALCDAGVSFLFAPLYHPGIRHAMPVRTALKTRTLFNLLGPLLNPVAPKFQLLGVYDAKLCDLMAQALLQLGVERAWVVHGAGCDEIALHGVTQVTEVKDGKLHKFTLTAADFGLAPIELSDLAGGKPAENAAASRAILQGTAPLAHLAAIAANVAAMRKIAGQGEDLAGLTQQVLQHLQQGKAGTALTLLQEISHGQRA</sequence>
<accession>A0A437R3A2</accession>
<feature type="binding site" evidence="9">
    <location>
        <position position="235"/>
    </location>
    <ligand>
        <name>Mg(2+)</name>
        <dbReference type="ChEBI" id="CHEBI:18420"/>
        <label>2</label>
    </ligand>
</feature>
<feature type="binding site" evidence="9">
    <location>
        <begin position="101"/>
        <end position="104"/>
    </location>
    <ligand>
        <name>5-phospho-alpha-D-ribose 1-diphosphate</name>
        <dbReference type="ChEBI" id="CHEBI:58017"/>
    </ligand>
</feature>
<feature type="binding site" evidence="9">
    <location>
        <position position="99"/>
    </location>
    <ligand>
        <name>5-phospho-alpha-D-ribose 1-diphosphate</name>
        <dbReference type="ChEBI" id="CHEBI:58017"/>
    </ligand>
</feature>
<feature type="binding site" evidence="9">
    <location>
        <begin position="119"/>
        <end position="127"/>
    </location>
    <ligand>
        <name>5-phospho-alpha-D-ribose 1-diphosphate</name>
        <dbReference type="ChEBI" id="CHEBI:58017"/>
    </ligand>
</feature>
<keyword evidence="2 9" id="KW-0028">Amino-acid biosynthesis</keyword>
<comment type="function">
    <text evidence="9">Catalyzes the transfer of the phosphoribosyl group of 5-phosphorylribose-1-pyrophosphate (PRPP) to anthranilate to yield N-(5'-phosphoribosyl)-anthranilate (PRA).</text>
</comment>
<evidence type="ECO:0000256" key="4">
    <source>
        <dbReference type="ARBA" id="ARBA00022679"/>
    </source>
</evidence>
<dbReference type="EMBL" id="SACS01000002">
    <property type="protein sequence ID" value="RVU41244.1"/>
    <property type="molecule type" value="Genomic_DNA"/>
</dbReference>
<dbReference type="GO" id="GO:0000162">
    <property type="term" value="P:L-tryptophan biosynthetic process"/>
    <property type="evidence" value="ECO:0007669"/>
    <property type="project" value="UniProtKB-UniRule"/>
</dbReference>
<evidence type="ECO:0000259" key="10">
    <source>
        <dbReference type="Pfam" id="PF00591"/>
    </source>
</evidence>
<keyword evidence="3 9" id="KW-0328">Glycosyltransferase</keyword>
<feature type="binding site" evidence="9">
    <location>
        <position position="91"/>
    </location>
    <ligand>
        <name>5-phospho-alpha-D-ribose 1-diphosphate</name>
        <dbReference type="ChEBI" id="CHEBI:58017"/>
    </ligand>
</feature>
<dbReference type="SUPFAM" id="SSF52418">
    <property type="entry name" value="Nucleoside phosphorylase/phosphoribosyltransferase catalytic domain"/>
    <property type="match status" value="1"/>
</dbReference>
<feature type="binding site" evidence="9">
    <location>
        <position position="236"/>
    </location>
    <ligand>
        <name>Mg(2+)</name>
        <dbReference type="ChEBI" id="CHEBI:18420"/>
        <label>2</label>
    </ligand>
</feature>
<feature type="binding site" evidence="9">
    <location>
        <position position="236"/>
    </location>
    <ligand>
        <name>Mg(2+)</name>
        <dbReference type="ChEBI" id="CHEBI:18420"/>
        <label>1</label>
    </ligand>
</feature>
<evidence type="ECO:0000256" key="2">
    <source>
        <dbReference type="ARBA" id="ARBA00022605"/>
    </source>
</evidence>
<dbReference type="InterPro" id="IPR035902">
    <property type="entry name" value="Nuc_phospho_transferase"/>
</dbReference>
<gene>
    <name evidence="9 12" type="primary">trpD</name>
    <name evidence="12" type="ORF">EOE67_03320</name>
</gene>
<dbReference type="GO" id="GO:0004048">
    <property type="term" value="F:anthranilate phosphoribosyltransferase activity"/>
    <property type="evidence" value="ECO:0007669"/>
    <property type="project" value="UniProtKB-UniRule"/>
</dbReference>
<feature type="domain" description="Glycosyl transferase family 3" evidence="10">
    <location>
        <begin position="87"/>
        <end position="334"/>
    </location>
</feature>
<reference evidence="12 13" key="1">
    <citation type="submission" date="2019-01" db="EMBL/GenBank/DDBJ databases">
        <authorList>
            <person name="Chen W.-M."/>
        </authorList>
    </citation>
    <scope>NUCLEOTIDE SEQUENCE [LARGE SCALE GENOMIC DNA]</scope>
    <source>
        <strain evidence="12 13">KYPC3</strain>
    </source>
</reference>
<dbReference type="GO" id="GO:0005829">
    <property type="term" value="C:cytosol"/>
    <property type="evidence" value="ECO:0007669"/>
    <property type="project" value="TreeGrafter"/>
</dbReference>
<dbReference type="PANTHER" id="PTHR43285:SF2">
    <property type="entry name" value="ANTHRANILATE PHOSPHORIBOSYLTRANSFERASE"/>
    <property type="match status" value="1"/>
</dbReference>
<feature type="binding site" evidence="9">
    <location>
        <position position="91"/>
    </location>
    <ligand>
        <name>anthranilate</name>
        <dbReference type="ChEBI" id="CHEBI:16567"/>
        <label>1</label>
    </ligand>
</feature>